<dbReference type="Proteomes" id="UP000798662">
    <property type="component" value="Chromosome 2"/>
</dbReference>
<dbReference type="EMBL" id="CM020619">
    <property type="protein sequence ID" value="KAK1863646.1"/>
    <property type="molecule type" value="Genomic_DNA"/>
</dbReference>
<proteinExistence type="predicted"/>
<evidence type="ECO:0000313" key="2">
    <source>
        <dbReference type="Proteomes" id="UP000798662"/>
    </source>
</evidence>
<accession>A0ACC3C1L1</accession>
<organism evidence="1 2">
    <name type="scientific">Pyropia yezoensis</name>
    <name type="common">Susabi-nori</name>
    <name type="synonym">Porphyra yezoensis</name>
    <dbReference type="NCBI Taxonomy" id="2788"/>
    <lineage>
        <taxon>Eukaryota</taxon>
        <taxon>Rhodophyta</taxon>
        <taxon>Bangiophyceae</taxon>
        <taxon>Bangiales</taxon>
        <taxon>Bangiaceae</taxon>
        <taxon>Pyropia</taxon>
    </lineage>
</organism>
<gene>
    <name evidence="1" type="ORF">I4F81_006200</name>
</gene>
<comment type="caution">
    <text evidence="1">The sequence shown here is derived from an EMBL/GenBank/DDBJ whole genome shotgun (WGS) entry which is preliminary data.</text>
</comment>
<evidence type="ECO:0000313" key="1">
    <source>
        <dbReference type="EMBL" id="KAK1863646.1"/>
    </source>
</evidence>
<reference evidence="1" key="1">
    <citation type="submission" date="2019-11" db="EMBL/GenBank/DDBJ databases">
        <title>Nori genome reveals adaptations in red seaweeds to the harsh intertidal environment.</title>
        <authorList>
            <person name="Wang D."/>
            <person name="Mao Y."/>
        </authorList>
    </citation>
    <scope>NUCLEOTIDE SEQUENCE</scope>
    <source>
        <tissue evidence="1">Gametophyte</tissue>
    </source>
</reference>
<name>A0ACC3C1L1_PYRYE</name>
<keyword evidence="2" id="KW-1185">Reference proteome</keyword>
<protein>
    <submittedName>
        <fullName evidence="1">Uncharacterized protein</fullName>
    </submittedName>
</protein>
<sequence>MSASSAQLMAAFAGAPLSVLTTCPFPRVIRTRRPCAPSSLCPLSAPLPWRLARLPAILSTRTQSSTTMSTPSPPPIVPVAAVGEGPLPMGASFGRAAILPRRTSVGLYELERLGVEPARLLGSTASPAAADGPPGNEGPFAAAVGAMVAATLIPPLFGTSAEAPVALAVGGGLVAWAVDALAFNSAGSNALAGLSVDAARVVAHEAGHFLVAYLLGVRIERVAMTAEAAKAAGMPAIGVDVALGVRTDLWTLSAVACAGMAGEWASYGGAEGARQDLVDLGGHLRRAGIRGGEGGEVKGYTRWGLLQAVTLLDQQRGAFEELCNALAAGADVAECIAAVERRVDCAALEGKAPAAG</sequence>